<evidence type="ECO:0000313" key="4">
    <source>
        <dbReference type="Proteomes" id="UP000242592"/>
    </source>
</evidence>
<evidence type="ECO:0000313" key="3">
    <source>
        <dbReference type="EMBL" id="SHH22644.1"/>
    </source>
</evidence>
<gene>
    <name evidence="3" type="ORF">SAMN02745199_0400</name>
</gene>
<reference evidence="4" key="1">
    <citation type="submission" date="2016-11" db="EMBL/GenBank/DDBJ databases">
        <authorList>
            <person name="Varghese N."/>
            <person name="Submissions S."/>
        </authorList>
    </citation>
    <scope>NUCLEOTIDE SEQUENCE [LARGE SCALE GENOMIC DNA]</scope>
    <source>
        <strain evidence="4">DSM 15807</strain>
    </source>
</reference>
<dbReference type="NCBIfam" id="TIGR00732">
    <property type="entry name" value="dprA"/>
    <property type="match status" value="1"/>
</dbReference>
<dbReference type="GO" id="GO:0009294">
    <property type="term" value="P:DNA-mediated transformation"/>
    <property type="evidence" value="ECO:0007669"/>
    <property type="project" value="InterPro"/>
</dbReference>
<evidence type="ECO:0000256" key="1">
    <source>
        <dbReference type="ARBA" id="ARBA00006525"/>
    </source>
</evidence>
<comment type="similarity">
    <text evidence="1">Belongs to the DprA/Smf family.</text>
</comment>
<name>A0A1M5R8F6_9BACT</name>
<protein>
    <submittedName>
        <fullName evidence="3">DNA processing protein</fullName>
    </submittedName>
</protein>
<dbReference type="InterPro" id="IPR003488">
    <property type="entry name" value="DprA"/>
</dbReference>
<dbReference type="InterPro" id="IPR057666">
    <property type="entry name" value="DrpA_SLOG"/>
</dbReference>
<proteinExistence type="inferred from homology"/>
<keyword evidence="4" id="KW-1185">Reference proteome</keyword>
<dbReference type="Gene3D" id="3.40.50.450">
    <property type="match status" value="1"/>
</dbReference>
<evidence type="ECO:0000259" key="2">
    <source>
        <dbReference type="Pfam" id="PF02481"/>
    </source>
</evidence>
<dbReference type="EMBL" id="FQXN01000001">
    <property type="protein sequence ID" value="SHH22644.1"/>
    <property type="molecule type" value="Genomic_DNA"/>
</dbReference>
<accession>A0A1M5R8F6</accession>
<dbReference type="Proteomes" id="UP000242592">
    <property type="component" value="Unassembled WGS sequence"/>
</dbReference>
<dbReference type="AlphaFoldDB" id="A0A1M5R8F6"/>
<dbReference type="Pfam" id="PF02481">
    <property type="entry name" value="DNA_processg_A"/>
    <property type="match status" value="1"/>
</dbReference>
<dbReference type="PANTHER" id="PTHR43022:SF1">
    <property type="entry name" value="PROTEIN SMF"/>
    <property type="match status" value="1"/>
</dbReference>
<organism evidence="3 4">
    <name type="scientific">Thermosipho atlanticus DSM 15807</name>
    <dbReference type="NCBI Taxonomy" id="1123380"/>
    <lineage>
        <taxon>Bacteria</taxon>
        <taxon>Thermotogati</taxon>
        <taxon>Thermotogota</taxon>
        <taxon>Thermotogae</taxon>
        <taxon>Thermotogales</taxon>
        <taxon>Fervidobacteriaceae</taxon>
        <taxon>Thermosipho</taxon>
    </lineage>
</organism>
<dbReference type="OrthoDB" id="9785707at2"/>
<dbReference type="PANTHER" id="PTHR43022">
    <property type="entry name" value="PROTEIN SMF"/>
    <property type="match status" value="1"/>
</dbReference>
<feature type="domain" description="Smf/DprA SLOG" evidence="2">
    <location>
        <begin position="56"/>
        <end position="260"/>
    </location>
</feature>
<dbReference type="RefSeq" id="WP_073071570.1">
    <property type="nucleotide sequence ID" value="NZ_FQXN01000001.1"/>
</dbReference>
<sequence>MTKSEIVLLAKLGYSIEEIEKISLVNNLNCLKDKGVKNKEILNKINEGLNSGEYSILTYWDDEYPDKLKNIWNPPIFLFYKGNISLLNESSLAVVGTRKISKYGYKVTKYFVDYLKKNFVIVSGMALGVDSVAHWNALGNTVAVLGSGVNVCYPKSNERLYNKILENGCVLSEYYPWEKPKKEYFPMRNRIVSGITDGVLIVEGKIKSGTMITAKFSLEFGREVFAIPGDIFNENSECPNFLIKNGAIPVTKPEDIVDYLQFERGIMYENGHEH</sequence>
<dbReference type="SUPFAM" id="SSF102405">
    <property type="entry name" value="MCP/YpsA-like"/>
    <property type="match status" value="1"/>
</dbReference>
<dbReference type="STRING" id="1123380.SAMN02745199_0400"/>